<dbReference type="Pfam" id="PF00005">
    <property type="entry name" value="ABC_tran"/>
    <property type="match status" value="1"/>
</dbReference>
<dbReference type="NCBIfam" id="TIGR01727">
    <property type="entry name" value="oligo_HPY"/>
    <property type="match status" value="1"/>
</dbReference>
<evidence type="ECO:0000259" key="12">
    <source>
        <dbReference type="PROSITE" id="PS50893"/>
    </source>
</evidence>
<evidence type="ECO:0000313" key="15">
    <source>
        <dbReference type="Proteomes" id="UP000557772"/>
    </source>
</evidence>
<dbReference type="InterPro" id="IPR013563">
    <property type="entry name" value="Oligopep_ABC_C"/>
</dbReference>
<dbReference type="InterPro" id="IPR003593">
    <property type="entry name" value="AAA+_ATPase"/>
</dbReference>
<dbReference type="PROSITE" id="PS50928">
    <property type="entry name" value="ABC_TM1"/>
    <property type="match status" value="1"/>
</dbReference>
<evidence type="ECO:0000256" key="6">
    <source>
        <dbReference type="ARBA" id="ARBA00022692"/>
    </source>
</evidence>
<sequence length="651" mass="67597">MTDNQSRGFAARFMRKPLAVASLAYVTLIVICVVFAGVLAPYGPEDQDLGSALSGPSSQHLLGAGELGKDVLSRMLYGGRITLLGVLISVVVFIAVGVPAGMVAGYKGGLIDKVVLRLADAAYAIPVVIILLVVLAIFPGNESIAMVVLGLLGAPGLARVVRSVTLGVRGELYIRAAKVSGLSDAVILRRHVLPRLAGPVIVQLSLFGAAAVGLETGLGFLGLGVNQATWGTLVAEASTNIGNQPWLLVPSGLLIASYILALGLIGDGVRDATAERYSLTRPSKNRQVANAPVVTGSVAPDQRSAAPADALLSVRNLHVAFDIDGAETEVVTGVGFDLRAGEALGIVGESGSGKTVTATALVRLLRGSGRITAGSVVFDGTDLMDADGDTLRRVRGGGVGFIGQDPISGLDPSFTIGAQIAEVIRTHRRCSRSQARAAALDLLGRVKLPDPERAARSYVHQLSGGMAQRAGIAAALAGEPSLVIADEPTTALDVTVQADILDLLRELQDSGVAVILVTHDWGVLADLCERAIVMYAGQVVETASVRMLLDNPGHPYTAGLLGANPQHAVRGKPLPSIEGSVPPPRDWPTGCRFASRCPLVVAACRAEPVTLEPVGSAPDHAARCIRQEDVVAPYRTSERVVTLMKGVSRGD</sequence>
<evidence type="ECO:0000256" key="2">
    <source>
        <dbReference type="ARBA" id="ARBA00004202"/>
    </source>
</evidence>
<reference evidence="14 15" key="1">
    <citation type="submission" date="2020-05" db="EMBL/GenBank/DDBJ databases">
        <title>Flexivirga sp. ID2601S isolated from air conditioner.</title>
        <authorList>
            <person name="Kim D.H."/>
        </authorList>
    </citation>
    <scope>NUCLEOTIDE SEQUENCE [LARGE SCALE GENOMIC DNA]</scope>
    <source>
        <strain evidence="14 15">ID2601S</strain>
    </source>
</reference>
<evidence type="ECO:0000259" key="13">
    <source>
        <dbReference type="PROSITE" id="PS50928"/>
    </source>
</evidence>
<dbReference type="GO" id="GO:0015833">
    <property type="term" value="P:peptide transport"/>
    <property type="evidence" value="ECO:0007669"/>
    <property type="project" value="InterPro"/>
</dbReference>
<comment type="similarity">
    <text evidence="11">Belongs to the binding-protein-dependent transport system permease family.</text>
</comment>
<dbReference type="Proteomes" id="UP000557772">
    <property type="component" value="Unassembled WGS sequence"/>
</dbReference>
<dbReference type="GO" id="GO:0005886">
    <property type="term" value="C:plasma membrane"/>
    <property type="evidence" value="ECO:0007669"/>
    <property type="project" value="UniProtKB-SubCell"/>
</dbReference>
<dbReference type="Pfam" id="PF12911">
    <property type="entry name" value="OppC_N"/>
    <property type="match status" value="1"/>
</dbReference>
<dbReference type="PANTHER" id="PTHR43297:SF2">
    <property type="entry name" value="DIPEPTIDE TRANSPORT ATP-BINDING PROTEIN DPPD"/>
    <property type="match status" value="1"/>
</dbReference>
<accession>A0A849AFB5</accession>
<dbReference type="Gene3D" id="3.40.50.300">
    <property type="entry name" value="P-loop containing nucleotide triphosphate hydrolases"/>
    <property type="match status" value="1"/>
</dbReference>
<dbReference type="InterPro" id="IPR003439">
    <property type="entry name" value="ABC_transporter-like_ATP-bd"/>
</dbReference>
<evidence type="ECO:0000256" key="9">
    <source>
        <dbReference type="ARBA" id="ARBA00022989"/>
    </source>
</evidence>
<evidence type="ECO:0000256" key="11">
    <source>
        <dbReference type="RuleBase" id="RU363032"/>
    </source>
</evidence>
<dbReference type="PANTHER" id="PTHR43297">
    <property type="entry name" value="OLIGOPEPTIDE TRANSPORT ATP-BINDING PROTEIN APPD"/>
    <property type="match status" value="1"/>
</dbReference>
<dbReference type="CDD" id="cd03257">
    <property type="entry name" value="ABC_NikE_OppD_transporters"/>
    <property type="match status" value="1"/>
</dbReference>
<feature type="transmembrane region" description="Helical" evidence="11">
    <location>
        <begin position="200"/>
        <end position="225"/>
    </location>
</feature>
<gene>
    <name evidence="14" type="ORF">HJ588_03130</name>
</gene>
<comment type="subcellular location">
    <subcellularLocation>
        <location evidence="11">Cell membrane</location>
        <topology evidence="11">Multi-pass membrane protein</topology>
    </subcellularLocation>
    <subcellularLocation>
        <location evidence="2">Cell membrane</location>
        <topology evidence="2">Peripheral membrane protein</topology>
    </subcellularLocation>
    <subcellularLocation>
        <location evidence="1">Membrane</location>
        <topology evidence="1">Multi-pass membrane protein</topology>
    </subcellularLocation>
</comment>
<dbReference type="RefSeq" id="WP_171151842.1">
    <property type="nucleotide sequence ID" value="NZ_JABENB010000001.1"/>
</dbReference>
<protein>
    <submittedName>
        <fullName evidence="14">Dipeptide/oligopeptide/nickel ABC transporter permease/ATP-binding protein</fullName>
    </submittedName>
</protein>
<dbReference type="PROSITE" id="PS50893">
    <property type="entry name" value="ABC_TRANSPORTER_2"/>
    <property type="match status" value="1"/>
</dbReference>
<dbReference type="InterPro" id="IPR027417">
    <property type="entry name" value="P-loop_NTPase"/>
</dbReference>
<dbReference type="SUPFAM" id="SSF161098">
    <property type="entry name" value="MetI-like"/>
    <property type="match status" value="1"/>
</dbReference>
<dbReference type="GO" id="GO:0055085">
    <property type="term" value="P:transmembrane transport"/>
    <property type="evidence" value="ECO:0007669"/>
    <property type="project" value="InterPro"/>
</dbReference>
<keyword evidence="8 14" id="KW-0067">ATP-binding</keyword>
<proteinExistence type="inferred from homology"/>
<feature type="transmembrane region" description="Helical" evidence="11">
    <location>
        <begin position="81"/>
        <end position="106"/>
    </location>
</feature>
<evidence type="ECO:0000256" key="7">
    <source>
        <dbReference type="ARBA" id="ARBA00022741"/>
    </source>
</evidence>
<keyword evidence="4 11" id="KW-0813">Transport</keyword>
<dbReference type="AlphaFoldDB" id="A0A849AFB5"/>
<comment type="similarity">
    <text evidence="3">Belongs to the ABC transporter superfamily.</text>
</comment>
<evidence type="ECO:0000256" key="10">
    <source>
        <dbReference type="ARBA" id="ARBA00023136"/>
    </source>
</evidence>
<dbReference type="FunFam" id="3.40.50.300:FF:000016">
    <property type="entry name" value="Oligopeptide ABC transporter ATP-binding component"/>
    <property type="match status" value="1"/>
</dbReference>
<dbReference type="CDD" id="cd06261">
    <property type="entry name" value="TM_PBP2"/>
    <property type="match status" value="1"/>
</dbReference>
<keyword evidence="10 11" id="KW-0472">Membrane</keyword>
<name>A0A849AFB5_9MICO</name>
<feature type="transmembrane region" description="Helical" evidence="11">
    <location>
        <begin position="20"/>
        <end position="42"/>
    </location>
</feature>
<dbReference type="Pfam" id="PF00528">
    <property type="entry name" value="BPD_transp_1"/>
    <property type="match status" value="1"/>
</dbReference>
<comment type="caution">
    <text evidence="14">The sequence shown here is derived from an EMBL/GenBank/DDBJ whole genome shotgun (WGS) entry which is preliminary data.</text>
</comment>
<feature type="transmembrane region" description="Helical" evidence="11">
    <location>
        <begin position="118"/>
        <end position="138"/>
    </location>
</feature>
<dbReference type="GO" id="GO:0005524">
    <property type="term" value="F:ATP binding"/>
    <property type="evidence" value="ECO:0007669"/>
    <property type="project" value="UniProtKB-KW"/>
</dbReference>
<dbReference type="InterPro" id="IPR025966">
    <property type="entry name" value="OppC_N"/>
</dbReference>
<dbReference type="Pfam" id="PF08352">
    <property type="entry name" value="oligo_HPY"/>
    <property type="match status" value="1"/>
</dbReference>
<feature type="transmembrane region" description="Helical" evidence="11">
    <location>
        <begin position="245"/>
        <end position="266"/>
    </location>
</feature>
<dbReference type="InterPro" id="IPR017871">
    <property type="entry name" value="ABC_transporter-like_CS"/>
</dbReference>
<keyword evidence="5" id="KW-1003">Cell membrane</keyword>
<dbReference type="SMART" id="SM00382">
    <property type="entry name" value="AAA"/>
    <property type="match status" value="1"/>
</dbReference>
<keyword evidence="7" id="KW-0547">Nucleotide-binding</keyword>
<dbReference type="EMBL" id="JABENB010000001">
    <property type="protein sequence ID" value="NNG38266.1"/>
    <property type="molecule type" value="Genomic_DNA"/>
</dbReference>
<keyword evidence="9 11" id="KW-1133">Transmembrane helix</keyword>
<organism evidence="14 15">
    <name type="scientific">Flexivirga aerilata</name>
    <dbReference type="NCBI Taxonomy" id="1656889"/>
    <lineage>
        <taxon>Bacteria</taxon>
        <taxon>Bacillati</taxon>
        <taxon>Actinomycetota</taxon>
        <taxon>Actinomycetes</taxon>
        <taxon>Micrococcales</taxon>
        <taxon>Dermacoccaceae</taxon>
        <taxon>Flexivirga</taxon>
    </lineage>
</organism>
<keyword evidence="15" id="KW-1185">Reference proteome</keyword>
<dbReference type="GO" id="GO:0016887">
    <property type="term" value="F:ATP hydrolysis activity"/>
    <property type="evidence" value="ECO:0007669"/>
    <property type="project" value="InterPro"/>
</dbReference>
<evidence type="ECO:0000256" key="5">
    <source>
        <dbReference type="ARBA" id="ARBA00022475"/>
    </source>
</evidence>
<dbReference type="InterPro" id="IPR050388">
    <property type="entry name" value="ABC_Ni/Peptide_Import"/>
</dbReference>
<feature type="domain" description="ABC transporter" evidence="12">
    <location>
        <begin position="314"/>
        <end position="561"/>
    </location>
</feature>
<dbReference type="Gene3D" id="1.10.3720.10">
    <property type="entry name" value="MetI-like"/>
    <property type="match status" value="1"/>
</dbReference>
<dbReference type="PROSITE" id="PS00211">
    <property type="entry name" value="ABC_TRANSPORTER_1"/>
    <property type="match status" value="1"/>
</dbReference>
<dbReference type="InterPro" id="IPR035906">
    <property type="entry name" value="MetI-like_sf"/>
</dbReference>
<feature type="domain" description="ABC transmembrane type-1" evidence="13">
    <location>
        <begin position="79"/>
        <end position="266"/>
    </location>
</feature>
<evidence type="ECO:0000256" key="4">
    <source>
        <dbReference type="ARBA" id="ARBA00022448"/>
    </source>
</evidence>
<dbReference type="SUPFAM" id="SSF52540">
    <property type="entry name" value="P-loop containing nucleoside triphosphate hydrolases"/>
    <property type="match status" value="1"/>
</dbReference>
<keyword evidence="6 11" id="KW-0812">Transmembrane</keyword>
<evidence type="ECO:0000256" key="8">
    <source>
        <dbReference type="ARBA" id="ARBA00022840"/>
    </source>
</evidence>
<evidence type="ECO:0000256" key="1">
    <source>
        <dbReference type="ARBA" id="ARBA00004141"/>
    </source>
</evidence>
<dbReference type="InterPro" id="IPR000515">
    <property type="entry name" value="MetI-like"/>
</dbReference>
<evidence type="ECO:0000256" key="3">
    <source>
        <dbReference type="ARBA" id="ARBA00005417"/>
    </source>
</evidence>
<evidence type="ECO:0000313" key="14">
    <source>
        <dbReference type="EMBL" id="NNG38266.1"/>
    </source>
</evidence>